<comment type="caution">
    <text evidence="1">The sequence shown here is derived from an EMBL/GenBank/DDBJ whole genome shotgun (WGS) entry which is preliminary data.</text>
</comment>
<reference evidence="1" key="1">
    <citation type="submission" date="2024-09" db="EMBL/GenBank/DDBJ databases">
        <title>Black Yeasts Isolated from many extreme environments.</title>
        <authorList>
            <person name="Coleine C."/>
            <person name="Stajich J.E."/>
            <person name="Selbmann L."/>
        </authorList>
    </citation>
    <scope>NUCLEOTIDE SEQUENCE</scope>
    <source>
        <strain evidence="1">CCFEE 5737</strain>
    </source>
</reference>
<accession>A0ACC3DV03</accession>
<proteinExistence type="predicted"/>
<dbReference type="Proteomes" id="UP001186974">
    <property type="component" value="Unassembled WGS sequence"/>
</dbReference>
<organism evidence="1 2">
    <name type="scientific">Coniosporium uncinatum</name>
    <dbReference type="NCBI Taxonomy" id="93489"/>
    <lineage>
        <taxon>Eukaryota</taxon>
        <taxon>Fungi</taxon>
        <taxon>Dikarya</taxon>
        <taxon>Ascomycota</taxon>
        <taxon>Pezizomycotina</taxon>
        <taxon>Dothideomycetes</taxon>
        <taxon>Dothideomycetes incertae sedis</taxon>
        <taxon>Coniosporium</taxon>
    </lineage>
</organism>
<protein>
    <submittedName>
        <fullName evidence="1">Uncharacterized protein</fullName>
    </submittedName>
</protein>
<keyword evidence="2" id="KW-1185">Reference proteome</keyword>
<evidence type="ECO:0000313" key="2">
    <source>
        <dbReference type="Proteomes" id="UP001186974"/>
    </source>
</evidence>
<dbReference type="EMBL" id="JAWDJW010000557">
    <property type="protein sequence ID" value="KAK3080454.1"/>
    <property type="molecule type" value="Genomic_DNA"/>
</dbReference>
<evidence type="ECO:0000313" key="1">
    <source>
        <dbReference type="EMBL" id="KAK3080454.1"/>
    </source>
</evidence>
<name>A0ACC3DV03_9PEZI</name>
<sequence length="215" mass="22687">MQTGPWTTLTSIPSTVTVALPTPVIVSPTTTLVSASPTSATTLVINSTTTSVRSAPASSAYPYVPTYDQLHKLGGSARPQHWPEAKNGTAVIEGYYAGYDAAWAVGHDDQSATLEECMGEDFNGTITKPNTKPLCDAACRFDPLCRYLCDEDYWSYVKGYVTGQYDGCTKGLGGKKWGAGRDKVHAFTNKASSSQSIGAVALGLTVGIAGVAFLM</sequence>
<gene>
    <name evidence="1" type="ORF">LTS18_001223</name>
</gene>